<name>A0ABX5VZJ1_9BRAD</name>
<dbReference type="RefSeq" id="WP_140477500.1">
    <property type="nucleotide sequence ID" value="NZ_CP041090.2"/>
</dbReference>
<keyword evidence="1" id="KW-1133">Transmembrane helix</keyword>
<accession>A0ABX5VZJ1</accession>
<reference evidence="2 3" key="2">
    <citation type="journal article" date="2020" name="Int. J. Syst. Evol. Microbiol.">
        <title>Description and complete genome sequences of Bradyrhizobium symbiodeficiens sp. nov., a non-symbiotic bacterium associated with legumes native to Canada.</title>
        <authorList>
            <person name="Bromfield E.S.P."/>
            <person name="Cloutier S."/>
            <person name="Nguyen H.D.T."/>
        </authorList>
    </citation>
    <scope>NUCLEOTIDE SEQUENCE [LARGE SCALE GENOMIC DNA]</scope>
    <source>
        <strain evidence="2 3">65S1MB</strain>
    </source>
</reference>
<keyword evidence="1" id="KW-0812">Transmembrane</keyword>
<sequence length="237" mass="26005">MYIAGGALLVTGVLLCISVAWAASGFVLMGCGLICFLIADRRKRAREIQLAAMSALTDPFIGGSPTPTQRGEDPQQEQSWQLLMDADPDLERIATILAGFGRRYVDQLATVYTVFDRKDFLPIILEMIISADKSLSEALAGQSDFGTHYHDPIREAAIEETPQVWSARADEGEMSVQPRVLHRDRDEPLAADIAVGASDPETPDLDDEDSLRKLFDKLLVDKKVVDTFGAPPELSSR</sequence>
<evidence type="ECO:0000313" key="2">
    <source>
        <dbReference type="EMBL" id="QDF36238.1"/>
    </source>
</evidence>
<proteinExistence type="predicted"/>
<feature type="transmembrane region" description="Helical" evidence="1">
    <location>
        <begin position="6"/>
        <end position="39"/>
    </location>
</feature>
<keyword evidence="1" id="KW-0472">Membrane</keyword>
<gene>
    <name evidence="2" type="ORF">FJN17_00925</name>
</gene>
<keyword evidence="3" id="KW-1185">Reference proteome</keyword>
<evidence type="ECO:0000313" key="3">
    <source>
        <dbReference type="Proteomes" id="UP000319298"/>
    </source>
</evidence>
<protein>
    <submittedName>
        <fullName evidence="2">Uncharacterized protein</fullName>
    </submittedName>
</protein>
<evidence type="ECO:0000256" key="1">
    <source>
        <dbReference type="SAM" id="Phobius"/>
    </source>
</evidence>
<dbReference type="EMBL" id="CP041090">
    <property type="protein sequence ID" value="QDF36238.1"/>
    <property type="molecule type" value="Genomic_DNA"/>
</dbReference>
<reference evidence="3" key="1">
    <citation type="submission" date="2019-06" db="EMBL/GenBank/DDBJ databases">
        <title>Whole-Genome Sequence of Bradyrhizobium sp. 3 Strain 65S1MB.</title>
        <authorList>
            <person name="Bromfield E.S.P."/>
            <person name="Cloutier S."/>
            <person name="Nguyen H.D.T."/>
        </authorList>
    </citation>
    <scope>NUCLEOTIDE SEQUENCE [LARGE SCALE GENOMIC DNA]</scope>
    <source>
        <strain evidence="3">65S1MB</strain>
    </source>
</reference>
<dbReference type="Proteomes" id="UP000319298">
    <property type="component" value="Chromosome"/>
</dbReference>
<organism evidence="2 3">
    <name type="scientific">Bradyrhizobium symbiodeficiens</name>
    <dbReference type="NCBI Taxonomy" id="1404367"/>
    <lineage>
        <taxon>Bacteria</taxon>
        <taxon>Pseudomonadati</taxon>
        <taxon>Pseudomonadota</taxon>
        <taxon>Alphaproteobacteria</taxon>
        <taxon>Hyphomicrobiales</taxon>
        <taxon>Nitrobacteraceae</taxon>
        <taxon>Bradyrhizobium</taxon>
    </lineage>
</organism>